<sequence>MSHYNRRKCIFYCQSLSTVILPKNLEVIGNSAFQGCNIASINIPHGITELSGYCFDNCAMLQTITFEDNLQLTKIQKKALASTQLSTFYIPRNVLYIEGTAIINIPTLISIECDIFNEYYAVVDGILYTKDQKTLIVYPKNHGTEFTCSDNLETIDEFAFSCTSIEHININPNLKRINGNAFSSSKLNSIIIPNSVISIGGRAFKDCLNLTSVSIGDGVKIIPTNCFENSNISNISLSEGIIRIESQAFILCNNLKYIFLPKIIEFLGGACFPRNISIEIAEGSNFSADNQSLLYGANKQSIIMCFSQLEQYDIPDSVEIIKNNVFEQFSELKTINFSPNSTLSTISDSAFLNCKNLVNINFPESIRLIDVNAFRFCSSIKNLHFKALENIGNGAFEGCTSLESVVFDGNGHLILRPGAFSSCINLKTIIFNTNLTNIHSYVFSYCGFTEIEIPSSIKSIGSNAFSGSKLTKINFLGPSSLKVLVANVFQGATYLTDINLPETIQEINENAFENTNISSFVVPKQTISITEYAFRNCKRLENFIIPENCSLQKLGNFLFEGCLSLKRFECNGSEYFEVENFALFNKSKTSLIWFPPACECQYFYVPTTLREISGAAFYCCRNLVNILIPDNSVEKICKYAFANCTSLSHINIPNSVKYIETHIFYNCFRLNCGVEIQNKSASFLKQLIEVGLLDKKSVQECRVITCIKISHYRYYMAYALAILNDGRPLGLF</sequence>
<dbReference type="PANTHER" id="PTHR45661">
    <property type="entry name" value="SURFACE ANTIGEN"/>
    <property type="match status" value="1"/>
</dbReference>
<reference evidence="1" key="1">
    <citation type="submission" date="2006-10" db="EMBL/GenBank/DDBJ databases">
        <authorList>
            <person name="Amadeo P."/>
            <person name="Zhao Q."/>
            <person name="Wortman J."/>
            <person name="Fraser-Liggett C."/>
            <person name="Carlton J."/>
        </authorList>
    </citation>
    <scope>NUCLEOTIDE SEQUENCE</scope>
    <source>
        <strain evidence="1">G3</strain>
    </source>
</reference>
<dbReference type="InterPro" id="IPR026906">
    <property type="entry name" value="LRR_5"/>
</dbReference>
<dbReference type="InParanoid" id="A2EEA8"/>
<evidence type="ECO:0000313" key="1">
    <source>
        <dbReference type="EMBL" id="EAY09006.1"/>
    </source>
</evidence>
<dbReference type="Proteomes" id="UP000001542">
    <property type="component" value="Unassembled WGS sequence"/>
</dbReference>
<dbReference type="SUPFAM" id="SSF52058">
    <property type="entry name" value="L domain-like"/>
    <property type="match status" value="4"/>
</dbReference>
<evidence type="ECO:0000313" key="2">
    <source>
        <dbReference type="Proteomes" id="UP000001542"/>
    </source>
</evidence>
<dbReference type="OrthoDB" id="6363818at2759"/>
<dbReference type="VEuPathDB" id="TrichDB:TVAG_052980"/>
<protein>
    <submittedName>
        <fullName evidence="1">Surface antigen BspA-like</fullName>
    </submittedName>
</protein>
<dbReference type="InterPro" id="IPR032675">
    <property type="entry name" value="LRR_dom_sf"/>
</dbReference>
<dbReference type="KEGG" id="tva:4766917"/>
<dbReference type="RefSeq" id="XP_001321229.1">
    <property type="nucleotide sequence ID" value="XM_001321194.1"/>
</dbReference>
<proteinExistence type="predicted"/>
<dbReference type="VEuPathDB" id="TrichDB:TVAGG3_0797780"/>
<organism evidence="1 2">
    <name type="scientific">Trichomonas vaginalis (strain ATCC PRA-98 / G3)</name>
    <dbReference type="NCBI Taxonomy" id="412133"/>
    <lineage>
        <taxon>Eukaryota</taxon>
        <taxon>Metamonada</taxon>
        <taxon>Parabasalia</taxon>
        <taxon>Trichomonadida</taxon>
        <taxon>Trichomonadidae</taxon>
        <taxon>Trichomonas</taxon>
    </lineage>
</organism>
<name>A2EEA8_TRIV3</name>
<gene>
    <name evidence="1" type="ORF">TVAG_073720</name>
</gene>
<dbReference type="STRING" id="5722.A2EEA8"/>
<keyword evidence="2" id="KW-1185">Reference proteome</keyword>
<dbReference type="InterPro" id="IPR053139">
    <property type="entry name" value="Surface_bspA-like"/>
</dbReference>
<reference evidence="1" key="2">
    <citation type="journal article" date="2007" name="Science">
        <title>Draft genome sequence of the sexually transmitted pathogen Trichomonas vaginalis.</title>
        <authorList>
            <person name="Carlton J.M."/>
            <person name="Hirt R.P."/>
            <person name="Silva J.C."/>
            <person name="Delcher A.L."/>
            <person name="Schatz M."/>
            <person name="Zhao Q."/>
            <person name="Wortman J.R."/>
            <person name="Bidwell S.L."/>
            <person name="Alsmark U.C.M."/>
            <person name="Besteiro S."/>
            <person name="Sicheritz-Ponten T."/>
            <person name="Noel C.J."/>
            <person name="Dacks J.B."/>
            <person name="Foster P.G."/>
            <person name="Simillion C."/>
            <person name="Van de Peer Y."/>
            <person name="Miranda-Saavedra D."/>
            <person name="Barton G.J."/>
            <person name="Westrop G.D."/>
            <person name="Mueller S."/>
            <person name="Dessi D."/>
            <person name="Fiori P.L."/>
            <person name="Ren Q."/>
            <person name="Paulsen I."/>
            <person name="Zhang H."/>
            <person name="Bastida-Corcuera F.D."/>
            <person name="Simoes-Barbosa A."/>
            <person name="Brown M.T."/>
            <person name="Hayes R.D."/>
            <person name="Mukherjee M."/>
            <person name="Okumura C.Y."/>
            <person name="Schneider R."/>
            <person name="Smith A.J."/>
            <person name="Vanacova S."/>
            <person name="Villalvazo M."/>
            <person name="Haas B.J."/>
            <person name="Pertea M."/>
            <person name="Feldblyum T.V."/>
            <person name="Utterback T.R."/>
            <person name="Shu C.L."/>
            <person name="Osoegawa K."/>
            <person name="de Jong P.J."/>
            <person name="Hrdy I."/>
            <person name="Horvathova L."/>
            <person name="Zubacova Z."/>
            <person name="Dolezal P."/>
            <person name="Malik S.B."/>
            <person name="Logsdon J.M. Jr."/>
            <person name="Henze K."/>
            <person name="Gupta A."/>
            <person name="Wang C.C."/>
            <person name="Dunne R.L."/>
            <person name="Upcroft J.A."/>
            <person name="Upcroft P."/>
            <person name="White O."/>
            <person name="Salzberg S.L."/>
            <person name="Tang P."/>
            <person name="Chiu C.-H."/>
            <person name="Lee Y.-S."/>
            <person name="Embley T.M."/>
            <person name="Coombs G.H."/>
            <person name="Mottram J.C."/>
            <person name="Tachezy J."/>
            <person name="Fraser-Liggett C.M."/>
            <person name="Johnson P.J."/>
        </authorList>
    </citation>
    <scope>NUCLEOTIDE SEQUENCE [LARGE SCALE GENOMIC DNA]</scope>
    <source>
        <strain evidence="1">G3</strain>
    </source>
</reference>
<dbReference type="EMBL" id="DS113366">
    <property type="protein sequence ID" value="EAY09006.1"/>
    <property type="molecule type" value="Genomic_DNA"/>
</dbReference>
<dbReference type="PROSITE" id="PS50007">
    <property type="entry name" value="PIPLC_X_DOMAIN"/>
    <property type="match status" value="1"/>
</dbReference>
<dbReference type="PANTHER" id="PTHR45661:SF3">
    <property type="entry name" value="IG-LIKE DOMAIN-CONTAINING PROTEIN"/>
    <property type="match status" value="1"/>
</dbReference>
<dbReference type="Gene3D" id="3.80.10.10">
    <property type="entry name" value="Ribonuclease Inhibitor"/>
    <property type="match status" value="4"/>
</dbReference>
<dbReference type="Pfam" id="PF13306">
    <property type="entry name" value="LRR_5"/>
    <property type="match status" value="5"/>
</dbReference>
<accession>A2EEA8</accession>
<dbReference type="AlphaFoldDB" id="A2EEA8"/>